<protein>
    <submittedName>
        <fullName evidence="1">Uncharacterized protein</fullName>
    </submittedName>
</protein>
<keyword evidence="2" id="KW-1185">Reference proteome</keyword>
<proteinExistence type="predicted"/>
<dbReference type="Proteomes" id="UP001055879">
    <property type="component" value="Linkage Group LG10"/>
</dbReference>
<sequence length="115" mass="12734">MSFRPYISIVIPIMIPTIIQLSYAVTLSDVGEEDSLVGIIRRKLNSIITSEGDVMKNDGLEKHPFAQFVIRSKVGLALLLWRSNMRLKVGLAVQLWQVGDEVEGGFCGAAMADQR</sequence>
<reference evidence="1 2" key="2">
    <citation type="journal article" date="2022" name="Mol. Ecol. Resour.">
        <title>The genomes of chicory, endive, great burdock and yacon provide insights into Asteraceae paleo-polyploidization history and plant inulin production.</title>
        <authorList>
            <person name="Fan W."/>
            <person name="Wang S."/>
            <person name="Wang H."/>
            <person name="Wang A."/>
            <person name="Jiang F."/>
            <person name="Liu H."/>
            <person name="Zhao H."/>
            <person name="Xu D."/>
            <person name="Zhang Y."/>
        </authorList>
    </citation>
    <scope>NUCLEOTIDE SEQUENCE [LARGE SCALE GENOMIC DNA]</scope>
    <source>
        <strain evidence="2">cv. Niubang</strain>
    </source>
</reference>
<reference evidence="2" key="1">
    <citation type="journal article" date="2022" name="Mol. Ecol. Resour.">
        <title>The genomes of chicory, endive, great burdock and yacon provide insights into Asteraceae palaeo-polyploidization history and plant inulin production.</title>
        <authorList>
            <person name="Fan W."/>
            <person name="Wang S."/>
            <person name="Wang H."/>
            <person name="Wang A."/>
            <person name="Jiang F."/>
            <person name="Liu H."/>
            <person name="Zhao H."/>
            <person name="Xu D."/>
            <person name="Zhang Y."/>
        </authorList>
    </citation>
    <scope>NUCLEOTIDE SEQUENCE [LARGE SCALE GENOMIC DNA]</scope>
    <source>
        <strain evidence="2">cv. Niubang</strain>
    </source>
</reference>
<evidence type="ECO:0000313" key="2">
    <source>
        <dbReference type="Proteomes" id="UP001055879"/>
    </source>
</evidence>
<dbReference type="EMBL" id="CM042056">
    <property type="protein sequence ID" value="KAI3697389.1"/>
    <property type="molecule type" value="Genomic_DNA"/>
</dbReference>
<name>A0ACB8ZJ95_ARCLA</name>
<evidence type="ECO:0000313" key="1">
    <source>
        <dbReference type="EMBL" id="KAI3697389.1"/>
    </source>
</evidence>
<gene>
    <name evidence="1" type="ORF">L6452_30374</name>
</gene>
<comment type="caution">
    <text evidence="1">The sequence shown here is derived from an EMBL/GenBank/DDBJ whole genome shotgun (WGS) entry which is preliminary data.</text>
</comment>
<accession>A0ACB8ZJ95</accession>
<organism evidence="1 2">
    <name type="scientific">Arctium lappa</name>
    <name type="common">Greater burdock</name>
    <name type="synonym">Lappa major</name>
    <dbReference type="NCBI Taxonomy" id="4217"/>
    <lineage>
        <taxon>Eukaryota</taxon>
        <taxon>Viridiplantae</taxon>
        <taxon>Streptophyta</taxon>
        <taxon>Embryophyta</taxon>
        <taxon>Tracheophyta</taxon>
        <taxon>Spermatophyta</taxon>
        <taxon>Magnoliopsida</taxon>
        <taxon>eudicotyledons</taxon>
        <taxon>Gunneridae</taxon>
        <taxon>Pentapetalae</taxon>
        <taxon>asterids</taxon>
        <taxon>campanulids</taxon>
        <taxon>Asterales</taxon>
        <taxon>Asteraceae</taxon>
        <taxon>Carduoideae</taxon>
        <taxon>Cardueae</taxon>
        <taxon>Arctiinae</taxon>
        <taxon>Arctium</taxon>
    </lineage>
</organism>